<evidence type="ECO:0000313" key="2">
    <source>
        <dbReference type="Proteomes" id="UP000001485"/>
    </source>
</evidence>
<reference evidence="1 2" key="2">
    <citation type="journal article" date="2012" name="J. Bacteriol.">
        <title>Genome Sequence of Edwardsiella ictaluri 93-146, a Strain Associated with a Natural Channel Catfish Outbreak of Enteric Septicemia of Catfish.</title>
        <authorList>
            <person name="Williams M.L."/>
            <person name="Gillaspy A.F."/>
            <person name="Dyer D.W."/>
            <person name="Thune R.L."/>
            <person name="Waldbieser G.C."/>
            <person name="Schuster S.C."/>
            <person name="Gipson J."/>
            <person name="Zaitshik J."/>
            <person name="Landry C."/>
            <person name="Banes M.M."/>
            <person name="Lawrence M.L."/>
        </authorList>
    </citation>
    <scope>NUCLEOTIDE SEQUENCE [LARGE SCALE GENOMIC DNA]</scope>
    <source>
        <strain evidence="1 2">93-146</strain>
    </source>
</reference>
<dbReference type="HOGENOM" id="CLU_3288702_0_0_6"/>
<proteinExistence type="predicted"/>
<evidence type="ECO:0000313" key="1">
    <source>
        <dbReference type="EMBL" id="ACR67298.1"/>
    </source>
</evidence>
<protein>
    <submittedName>
        <fullName evidence="1">Uncharacterized protein</fullName>
    </submittedName>
</protein>
<dbReference type="AlphaFoldDB" id="C5B9B7"/>
<dbReference type="Proteomes" id="UP000001485">
    <property type="component" value="Chromosome"/>
</dbReference>
<sequence length="40" mass="4549">MSLTFGLGIILSLITAKRFVRHVHKAFPAMQNRFNPSFCV</sequence>
<reference evidence="2" key="1">
    <citation type="submission" date="2009-03" db="EMBL/GenBank/DDBJ databases">
        <title>Complete genome sequence of Edwardsiella ictaluri 93-146.</title>
        <authorList>
            <person name="Williams M.L."/>
            <person name="Gillaspy A.F."/>
            <person name="Dyer D.W."/>
            <person name="Thune R.L."/>
            <person name="Waldbieser G.C."/>
            <person name="Schuster S.C."/>
            <person name="Gipson J."/>
            <person name="Zaitshik J."/>
            <person name="Landry C."/>
            <person name="Lawrence M.L."/>
        </authorList>
    </citation>
    <scope>NUCLEOTIDE SEQUENCE [LARGE SCALE GENOMIC DNA]</scope>
    <source>
        <strain evidence="2">93-146</strain>
    </source>
</reference>
<accession>C5B9B7</accession>
<gene>
    <name evidence="1" type="ordered locus">NT01EI_0038</name>
</gene>
<name>C5B9B7_EDWI9</name>
<dbReference type="EMBL" id="CP001600">
    <property type="protein sequence ID" value="ACR67298.1"/>
    <property type="molecule type" value="Genomic_DNA"/>
</dbReference>
<organism evidence="1 2">
    <name type="scientific">Edwardsiella ictaluri (strain 93-146)</name>
    <dbReference type="NCBI Taxonomy" id="634503"/>
    <lineage>
        <taxon>Bacteria</taxon>
        <taxon>Pseudomonadati</taxon>
        <taxon>Pseudomonadota</taxon>
        <taxon>Gammaproteobacteria</taxon>
        <taxon>Enterobacterales</taxon>
        <taxon>Hafniaceae</taxon>
        <taxon>Edwardsiella</taxon>
    </lineage>
</organism>
<dbReference type="KEGG" id="eic:NT01EI_0038"/>